<proteinExistence type="inferred from homology"/>
<evidence type="ECO:0000313" key="9">
    <source>
        <dbReference type="EMBL" id="KNC28514.1"/>
    </source>
</evidence>
<feature type="domain" description="DNA/RNA non-specific endonuclease/pyrophosphatase/phosphodiesterase" evidence="8">
    <location>
        <begin position="203"/>
        <end position="446"/>
    </location>
</feature>
<dbReference type="GO" id="GO:0005634">
    <property type="term" value="C:nucleus"/>
    <property type="evidence" value="ECO:0007669"/>
    <property type="project" value="TreeGrafter"/>
</dbReference>
<keyword evidence="10" id="KW-1185">Reference proteome</keyword>
<organism evidence="9 10">
    <name type="scientific">Lucilia cuprina</name>
    <name type="common">Green bottle fly</name>
    <name type="synonym">Australian sheep blowfly</name>
    <dbReference type="NCBI Taxonomy" id="7375"/>
    <lineage>
        <taxon>Eukaryota</taxon>
        <taxon>Metazoa</taxon>
        <taxon>Ecdysozoa</taxon>
        <taxon>Arthropoda</taxon>
        <taxon>Hexapoda</taxon>
        <taxon>Insecta</taxon>
        <taxon>Pterygota</taxon>
        <taxon>Neoptera</taxon>
        <taxon>Endopterygota</taxon>
        <taxon>Diptera</taxon>
        <taxon>Brachycera</taxon>
        <taxon>Muscomorpha</taxon>
        <taxon>Oestroidea</taxon>
        <taxon>Calliphoridae</taxon>
        <taxon>Luciliinae</taxon>
        <taxon>Lucilia</taxon>
    </lineage>
</organism>
<keyword evidence="6" id="KW-0732">Signal</keyword>
<reference evidence="9 10" key="1">
    <citation type="journal article" date="2015" name="Nat. Commun.">
        <title>Lucilia cuprina genome unlocks parasitic fly biology to underpin future interventions.</title>
        <authorList>
            <person name="Anstead C.A."/>
            <person name="Korhonen P.K."/>
            <person name="Young N.D."/>
            <person name="Hall R.S."/>
            <person name="Jex A.R."/>
            <person name="Murali S.C."/>
            <person name="Hughes D.S."/>
            <person name="Lee S.F."/>
            <person name="Perry T."/>
            <person name="Stroehlein A.J."/>
            <person name="Ansell B.R."/>
            <person name="Breugelmans B."/>
            <person name="Hofmann A."/>
            <person name="Qu J."/>
            <person name="Dugan S."/>
            <person name="Lee S.L."/>
            <person name="Chao H."/>
            <person name="Dinh H."/>
            <person name="Han Y."/>
            <person name="Doddapaneni H.V."/>
            <person name="Worley K.C."/>
            <person name="Muzny D.M."/>
            <person name="Ioannidis P."/>
            <person name="Waterhouse R.M."/>
            <person name="Zdobnov E.M."/>
            <person name="James P.J."/>
            <person name="Bagnall N.H."/>
            <person name="Kotze A.C."/>
            <person name="Gibbs R.A."/>
            <person name="Richards S."/>
            <person name="Batterham P."/>
            <person name="Gasser R.B."/>
        </authorList>
    </citation>
    <scope>NUCLEOTIDE SEQUENCE [LARGE SCALE GENOMIC DNA]</scope>
    <source>
        <strain evidence="9 10">LS</strain>
        <tissue evidence="9">Full body</tissue>
    </source>
</reference>
<comment type="similarity">
    <text evidence="1">Belongs to the DNA/RNA non-specific endonuclease family.</text>
</comment>
<feature type="active site" description="Proton acceptor" evidence="4">
    <location>
        <position position="289"/>
    </location>
</feature>
<evidence type="ECO:0000313" key="10">
    <source>
        <dbReference type="Proteomes" id="UP000037069"/>
    </source>
</evidence>
<evidence type="ECO:0000259" key="7">
    <source>
        <dbReference type="SMART" id="SM00477"/>
    </source>
</evidence>
<protein>
    <recommendedName>
        <fullName evidence="11">DNA/RNA non-specific endonuclease domain-containing protein</fullName>
    </recommendedName>
</protein>
<dbReference type="SMART" id="SM00477">
    <property type="entry name" value="NUC"/>
    <property type="match status" value="1"/>
</dbReference>
<dbReference type="EMBL" id="JRES01000760">
    <property type="protein sequence ID" value="KNC28514.1"/>
    <property type="molecule type" value="Genomic_DNA"/>
</dbReference>
<feature type="domain" description="DNA/RNA non-specific endonuclease/pyrophosphatase/phosphodiesterase" evidence="8">
    <location>
        <begin position="657"/>
        <end position="900"/>
    </location>
</feature>
<sequence>MKVKILQIFLASALLLVAVQGRFIQEDELLEKMPSQFMEPRVYMPEDIETYAEEIIKPEFDLVENEQVELPVEVPVESEVEIEPRSGGCSIPIRGGLKAKQPLYIKPGTTEFYPFSDTGRIDVAAGKNIEIHCTSGFAHPLSGKTHIATCVSGTTFKVNGVQHSLPSLVCTSWPAFVAKKSGSSCNGGTTLVNVGFELSSSRFMRQYQVCFNEHEEVTRYVYHKLFPGSNYYETGVERLNFATAGFFGGKNVDNLYTQAKQKETIDRELGYNAEKYFNNQKNIFLARGHMAAKADFVYASEQRATFLFLNTAPQWQVFNAGNWARVEDGVRAWVTKHKKTVECWTGVYGVTTLPNKHGVQTHLYLSYDANHNGLIPVPKLYFRVVIEPSTRKGIVFIGVNNPHLTLAEIKKDYIICPDISDKVSYIPWKKTDIVAGYSYACEVAEFRKKVSTLPSFSVSGLLLLLLAAATCLFQFTAAGVTGVPLNLLENLKISDDLPEVPVELDPEAPAVVEDEIFERNIYADVIPASPVEEDNILAEGRAAECSINIRSGLSSPQPVFLETDTSNFYPYSDTGYMQVVSGKTLQMFCPGQFKSFAKTLITATCVSGTTFKVDGTSYSFSELVCKSWPSFVAKKTGSSCNGGILIKVGFEISSSRFAEQMQVCFNEQEEVTRYVYHTLHPGSNYYQTGVERISFQTAGFFGGKNVDKLYTQVTQQETINAELGGDASKYFDNSKNVYLARGHMGAKADFVYGTQQRATFLFINAAPQWQVFNAGNWARVEDGVRAWVSKNKINVRCYTGVYGVTTLPNKEGRETPLYLSRDANNNGLIPVPKLYFRVVIQPATNKGIVFVGVNNPHLTLEQIKKDYIICKDVSDKVNYISWKKTDITAGYSYACEVSDFLKTVKTLPNLSAPGGLLV</sequence>
<dbReference type="InterPro" id="IPR044929">
    <property type="entry name" value="DNA/RNA_non-sp_Endonuclease_sf"/>
</dbReference>
<evidence type="ECO:0008006" key="11">
    <source>
        <dbReference type="Google" id="ProtNLM"/>
    </source>
</evidence>
<dbReference type="CDD" id="cd00091">
    <property type="entry name" value="NUC"/>
    <property type="match status" value="2"/>
</dbReference>
<dbReference type="InterPro" id="IPR044925">
    <property type="entry name" value="His-Me_finger_sf"/>
</dbReference>
<name>A0A0L0CAN6_LUCCU</name>
<keyword evidence="5" id="KW-0479">Metal-binding</keyword>
<dbReference type="Proteomes" id="UP000037069">
    <property type="component" value="Unassembled WGS sequence"/>
</dbReference>
<dbReference type="PANTHER" id="PTHR13966:SF19">
    <property type="entry name" value="NUCLEASE EXOG, MITOCHONDRIAL"/>
    <property type="match status" value="1"/>
</dbReference>
<feature type="chain" id="PRO_5005536200" description="DNA/RNA non-specific endonuclease domain-containing protein" evidence="6">
    <location>
        <begin position="22"/>
        <end position="918"/>
    </location>
</feature>
<dbReference type="InterPro" id="IPR001604">
    <property type="entry name" value="Endo_G_ENPP1-like_dom"/>
</dbReference>
<dbReference type="InterPro" id="IPR040255">
    <property type="entry name" value="Non-specific_endonuclease"/>
</dbReference>
<dbReference type="Gene3D" id="3.40.570.10">
    <property type="entry name" value="Extracellular Endonuclease, subunit A"/>
    <property type="match status" value="2"/>
</dbReference>
<keyword evidence="3" id="KW-0378">Hydrolase</keyword>
<dbReference type="InterPro" id="IPR020821">
    <property type="entry name" value="ENPP1-3/EXOG-like_nuc-like"/>
</dbReference>
<evidence type="ECO:0000256" key="3">
    <source>
        <dbReference type="ARBA" id="ARBA00022759"/>
    </source>
</evidence>
<dbReference type="Pfam" id="PF01223">
    <property type="entry name" value="Endonuclease_NS"/>
    <property type="match status" value="2"/>
</dbReference>
<evidence type="ECO:0000256" key="6">
    <source>
        <dbReference type="SAM" id="SignalP"/>
    </source>
</evidence>
<dbReference type="SUPFAM" id="SSF54060">
    <property type="entry name" value="His-Me finger endonucleases"/>
    <property type="match status" value="2"/>
</dbReference>
<evidence type="ECO:0000256" key="1">
    <source>
        <dbReference type="ARBA" id="ARBA00010052"/>
    </source>
</evidence>
<feature type="domain" description="ENPP1-3/EXOG-like endonuclease/phosphodiesterase" evidence="7">
    <location>
        <begin position="674"/>
        <end position="876"/>
    </location>
</feature>
<dbReference type="STRING" id="7375.A0A0L0CAN6"/>
<dbReference type="GO" id="GO:0046872">
    <property type="term" value="F:metal ion binding"/>
    <property type="evidence" value="ECO:0007669"/>
    <property type="project" value="UniProtKB-KW"/>
</dbReference>
<evidence type="ECO:0000256" key="4">
    <source>
        <dbReference type="PIRSR" id="PIRSR640255-1"/>
    </source>
</evidence>
<dbReference type="GO" id="GO:0005743">
    <property type="term" value="C:mitochondrial inner membrane"/>
    <property type="evidence" value="ECO:0007669"/>
    <property type="project" value="TreeGrafter"/>
</dbReference>
<evidence type="ECO:0000256" key="5">
    <source>
        <dbReference type="PIRSR" id="PIRSR640255-2"/>
    </source>
</evidence>
<dbReference type="SMART" id="SM00892">
    <property type="entry name" value="Endonuclease_NS"/>
    <property type="match status" value="2"/>
</dbReference>
<accession>A0A0L0CAN6</accession>
<feature type="signal peptide" evidence="6">
    <location>
        <begin position="1"/>
        <end position="21"/>
    </location>
</feature>
<gene>
    <name evidence="9" type="ORF">FF38_05739</name>
</gene>
<keyword evidence="2" id="KW-0540">Nuclease</keyword>
<dbReference type="GO" id="GO:0006309">
    <property type="term" value="P:apoptotic DNA fragmentation"/>
    <property type="evidence" value="ECO:0007669"/>
    <property type="project" value="TreeGrafter"/>
</dbReference>
<dbReference type="OMA" id="QTNERCF"/>
<dbReference type="GO" id="GO:0003676">
    <property type="term" value="F:nucleic acid binding"/>
    <property type="evidence" value="ECO:0007669"/>
    <property type="project" value="InterPro"/>
</dbReference>
<keyword evidence="3" id="KW-0255">Endonuclease</keyword>
<dbReference type="OrthoDB" id="5960141at2759"/>
<evidence type="ECO:0000259" key="8">
    <source>
        <dbReference type="SMART" id="SM00892"/>
    </source>
</evidence>
<evidence type="ECO:0000256" key="2">
    <source>
        <dbReference type="ARBA" id="ARBA00022722"/>
    </source>
</evidence>
<dbReference type="AlphaFoldDB" id="A0A0L0CAN6"/>
<dbReference type="PANTHER" id="PTHR13966">
    <property type="entry name" value="ENDONUCLEASE RELATED"/>
    <property type="match status" value="1"/>
</dbReference>
<dbReference type="FunFam" id="3.40.570.10:FF:000007">
    <property type="entry name" value="Alkaline nuclease"/>
    <property type="match status" value="2"/>
</dbReference>
<feature type="binding site" evidence="5">
    <location>
        <position position="319"/>
    </location>
    <ligand>
        <name>Mg(2+)</name>
        <dbReference type="ChEBI" id="CHEBI:18420"/>
        <note>catalytic</note>
    </ligand>
</feature>
<comment type="caution">
    <text evidence="9">The sequence shown here is derived from an EMBL/GenBank/DDBJ whole genome shotgun (WGS) entry which is preliminary data.</text>
</comment>
<dbReference type="GO" id="GO:0004521">
    <property type="term" value="F:RNA endonuclease activity"/>
    <property type="evidence" value="ECO:0007669"/>
    <property type="project" value="TreeGrafter"/>
</dbReference>
<dbReference type="GO" id="GO:0000014">
    <property type="term" value="F:single-stranded DNA endodeoxyribonuclease activity"/>
    <property type="evidence" value="ECO:0007669"/>
    <property type="project" value="TreeGrafter"/>
</dbReference>